<organism evidence="2 3">
    <name type="scientific">Halorubrum pallidum</name>
    <dbReference type="NCBI Taxonomy" id="1526114"/>
    <lineage>
        <taxon>Archaea</taxon>
        <taxon>Methanobacteriati</taxon>
        <taxon>Methanobacteriota</taxon>
        <taxon>Stenosarchaea group</taxon>
        <taxon>Halobacteria</taxon>
        <taxon>Halobacteriales</taxon>
        <taxon>Haloferacaceae</taxon>
        <taxon>Halorubrum</taxon>
    </lineage>
</organism>
<name>A0ABD5T2T9_9EURY</name>
<reference evidence="2 3" key="1">
    <citation type="journal article" date="2019" name="Int. J. Syst. Evol. Microbiol.">
        <title>The Global Catalogue of Microorganisms (GCM) 10K type strain sequencing project: providing services to taxonomists for standard genome sequencing and annotation.</title>
        <authorList>
            <consortium name="The Broad Institute Genomics Platform"/>
            <consortium name="The Broad Institute Genome Sequencing Center for Infectious Disease"/>
            <person name="Wu L."/>
            <person name="Ma J."/>
        </authorList>
    </citation>
    <scope>NUCLEOTIDE SEQUENCE [LARGE SCALE GENOMIC DNA]</scope>
    <source>
        <strain evidence="2 3">PJ61</strain>
    </source>
</reference>
<keyword evidence="1 2" id="KW-0808">Transferase</keyword>
<accession>A0ABD5T2T9</accession>
<sequence length="418" mass="45727">MSSNDKQRRLLEEIVVVDLTTFVTGGFATMMLANQGAEVIKVERPGVGDDSRYSGPPFVNVDDYEGPGRAAADEGESPYFWTVNYGKQSIELNLKKDEGIQALYDLVAEADVVVENFRPGTAARLGVDYETLQEHNDDLVYCSISAFGETGPWSDRPGYDLLVQGMSGMMNVTGYPDAPPAKVGLPQTDLITAMWSAFGIVTSLYNRERTGEGERVELGMLDAALPWLTKQAGKSFVGEETSRMGTKDPVLAPYQMYSTADGYLNVACGNQKLWEEFCAGIGREDLATDDRFETNSARVNNMDELETELSGVLETKTTDEWVKLLAEDRGLPVGPVFDVDEALDNEQVNARGVVDSIDHPAAGEIPVIEHPLNYSDADAGFDKAPPLLGEDTVRVLQAVGYDDDRIEELVENDVIPEP</sequence>
<dbReference type="GO" id="GO:0016740">
    <property type="term" value="F:transferase activity"/>
    <property type="evidence" value="ECO:0007669"/>
    <property type="project" value="UniProtKB-KW"/>
</dbReference>
<keyword evidence="3" id="KW-1185">Reference proteome</keyword>
<dbReference type="Gene3D" id="3.30.1540.10">
    <property type="entry name" value="formyl-coa transferase, domain 3"/>
    <property type="match status" value="1"/>
</dbReference>
<evidence type="ECO:0000313" key="2">
    <source>
        <dbReference type="EMBL" id="MFC6771059.1"/>
    </source>
</evidence>
<dbReference type="Gene3D" id="3.40.50.10540">
    <property type="entry name" value="Crotonobetainyl-coa:carnitine coa-transferase, domain 1"/>
    <property type="match status" value="1"/>
</dbReference>
<protein>
    <submittedName>
        <fullName evidence="2">CaiB/BaiF CoA transferase family protein</fullName>
    </submittedName>
</protein>
<dbReference type="PANTHER" id="PTHR48207:SF3">
    <property type="entry name" value="SUCCINATE--HYDROXYMETHYLGLUTARATE COA-TRANSFERASE"/>
    <property type="match status" value="1"/>
</dbReference>
<dbReference type="SUPFAM" id="SSF89796">
    <property type="entry name" value="CoA-transferase family III (CaiB/BaiF)"/>
    <property type="match status" value="1"/>
</dbReference>
<evidence type="ECO:0000313" key="3">
    <source>
        <dbReference type="Proteomes" id="UP001596274"/>
    </source>
</evidence>
<dbReference type="PANTHER" id="PTHR48207">
    <property type="entry name" value="SUCCINATE--HYDROXYMETHYLGLUTARATE COA-TRANSFERASE"/>
    <property type="match status" value="1"/>
</dbReference>
<dbReference type="InterPro" id="IPR044855">
    <property type="entry name" value="CoA-Trfase_III_dom3_sf"/>
</dbReference>
<gene>
    <name evidence="2" type="ORF">ACFQDD_05940</name>
</gene>
<dbReference type="Proteomes" id="UP001596274">
    <property type="component" value="Unassembled WGS sequence"/>
</dbReference>
<dbReference type="Pfam" id="PF02515">
    <property type="entry name" value="CoA_transf_3"/>
    <property type="match status" value="1"/>
</dbReference>
<proteinExistence type="predicted"/>
<dbReference type="InterPro" id="IPR050483">
    <property type="entry name" value="CoA-transferase_III_domain"/>
</dbReference>
<dbReference type="InterPro" id="IPR003673">
    <property type="entry name" value="CoA-Trfase_fam_III"/>
</dbReference>
<dbReference type="EMBL" id="JBHSWT010000245">
    <property type="protein sequence ID" value="MFC6771059.1"/>
    <property type="molecule type" value="Genomic_DNA"/>
</dbReference>
<comment type="caution">
    <text evidence="2">The sequence shown here is derived from an EMBL/GenBank/DDBJ whole genome shotgun (WGS) entry which is preliminary data.</text>
</comment>
<dbReference type="AlphaFoldDB" id="A0ABD5T2T9"/>
<evidence type="ECO:0000256" key="1">
    <source>
        <dbReference type="ARBA" id="ARBA00022679"/>
    </source>
</evidence>
<dbReference type="InterPro" id="IPR023606">
    <property type="entry name" value="CoA-Trfase_III_dom_1_sf"/>
</dbReference>